<dbReference type="EMBL" id="OZ037951">
    <property type="protein sequence ID" value="CAL1714221.1"/>
    <property type="molecule type" value="Genomic_DNA"/>
</dbReference>
<name>A0ABP1E2C5_9APHY</name>
<gene>
    <name evidence="1" type="ORF">GFSPODELE1_LOCUS9667</name>
</gene>
<proteinExistence type="predicted"/>
<dbReference type="Proteomes" id="UP001497453">
    <property type="component" value="Chromosome 8"/>
</dbReference>
<keyword evidence="2" id="KW-1185">Reference proteome</keyword>
<protein>
    <submittedName>
        <fullName evidence="1">Uncharacterized protein</fullName>
    </submittedName>
</protein>
<sequence>MSTTHRVPPVLLWTTLAETKLFLSTKRKPVQRSSLGVPAVSDLTCIGAGRAQMISPPTRHGYSSSHAHSWDLDFINTQIVSGCRPEPSCIASDDECKKLTGTHVNVFLYSLTRTAYREDSVPDHPTAVGKYADYHKSYKA</sequence>
<evidence type="ECO:0000313" key="1">
    <source>
        <dbReference type="EMBL" id="CAL1714221.1"/>
    </source>
</evidence>
<accession>A0ABP1E2C5</accession>
<evidence type="ECO:0000313" key="2">
    <source>
        <dbReference type="Proteomes" id="UP001497453"/>
    </source>
</evidence>
<organism evidence="1 2">
    <name type="scientific">Somion occarium</name>
    <dbReference type="NCBI Taxonomy" id="3059160"/>
    <lineage>
        <taxon>Eukaryota</taxon>
        <taxon>Fungi</taxon>
        <taxon>Dikarya</taxon>
        <taxon>Basidiomycota</taxon>
        <taxon>Agaricomycotina</taxon>
        <taxon>Agaricomycetes</taxon>
        <taxon>Polyporales</taxon>
        <taxon>Cerrenaceae</taxon>
        <taxon>Somion</taxon>
    </lineage>
</organism>
<reference evidence="2" key="1">
    <citation type="submission" date="2024-04" db="EMBL/GenBank/DDBJ databases">
        <authorList>
            <person name="Shaw F."/>
            <person name="Minotto A."/>
        </authorList>
    </citation>
    <scope>NUCLEOTIDE SEQUENCE [LARGE SCALE GENOMIC DNA]</scope>
</reference>